<dbReference type="InterPro" id="IPR036397">
    <property type="entry name" value="RNaseH_sf"/>
</dbReference>
<dbReference type="GO" id="GO:0015074">
    <property type="term" value="P:DNA integration"/>
    <property type="evidence" value="ECO:0007669"/>
    <property type="project" value="InterPro"/>
</dbReference>
<dbReference type="STRING" id="1635173.WH52_01300"/>
<dbReference type="EMBL" id="LAPZ01000001">
    <property type="protein sequence ID" value="OSY89306.1"/>
    <property type="molecule type" value="Genomic_DNA"/>
</dbReference>
<protein>
    <recommendedName>
        <fullName evidence="1">Integrase catalytic domain-containing protein</fullName>
    </recommendedName>
</protein>
<keyword evidence="3" id="KW-1185">Reference proteome</keyword>
<dbReference type="OrthoDB" id="612554at2"/>
<feature type="domain" description="Integrase catalytic" evidence="1">
    <location>
        <begin position="286"/>
        <end position="486"/>
    </location>
</feature>
<sequence>MEEKFKIVSSKIYISKSFLIKLGLNKRTLENYLSRNKKGKCDYYFSFKINKKIWILLNSLPLKVIENYNIPTSKNIIKKINQEDYKNFNELKTNKVKLQLIICSLTYSWNNKSIWFKYRGYYFDYNFTERDINLFSKTHSLFLTIIELRKSYKMKDIFIAYQNFDEAKFQTKNINSFYNKINKAEKGSINETLIHSTRKHGKLPYKLKPYIQKLIKKHYSNPKQYSIRCIYLKVNNNLINRGLKPISYATIHRYVNLPEVRNLCDPFRMGIKYTNEYILPSMVRKKPEFPCAVIQIDSTRINIPYFNKETNNIEYLYLCVGLDVYSNKILGYSFGEVENTNLILECYKNILSSIKVFPYQFLIDNHTSYSSKIFKEFKYKLETFGVLHRSSKIKNPQDKGNVERWFNTFQSRYLNSLFGSLREGITTKKIGGRINHELEQFYRKKNNLRLKNELVSDLTKFINKYNSDDQFSKDNLSPDVIFIKSFVSKNYKPILIENLAFLFSEEKYLKVRKSTIQFEIRKTKYHYIIYNTHLANKLNGIKVLVRFDPNDLSIIRIFDIKTGNYLGEIERYFPVEMLPNQKELKRIDLHQSKIKKRIKKHIDIINQDILEGEEELNFYPVLTFNNNNAKKLEIEDKEMIEFSSKTLLKHYRLSKKEPFNSIIPRKKLKRRKINQV</sequence>
<evidence type="ECO:0000313" key="3">
    <source>
        <dbReference type="Proteomes" id="UP000194221"/>
    </source>
</evidence>
<dbReference type="InterPro" id="IPR015378">
    <property type="entry name" value="Transposase-like_Mu_C"/>
</dbReference>
<reference evidence="2 3" key="1">
    <citation type="submission" date="2015-03" db="EMBL/GenBank/DDBJ databases">
        <title>Genome sequence of Tenacibaculum sp. S2-2, isolated from intestinal microbiota of sea cucumber, Apostichopus japonicas.</title>
        <authorList>
            <person name="Shao Z."/>
            <person name="Wang L."/>
            <person name="Li X."/>
        </authorList>
    </citation>
    <scope>NUCLEOTIDE SEQUENCE [LARGE SCALE GENOMIC DNA]</scope>
    <source>
        <strain evidence="2 3">S2-2</strain>
    </source>
</reference>
<organism evidence="2 3">
    <name type="scientific">Tenacibaculum holothuriorum</name>
    <dbReference type="NCBI Taxonomy" id="1635173"/>
    <lineage>
        <taxon>Bacteria</taxon>
        <taxon>Pseudomonadati</taxon>
        <taxon>Bacteroidota</taxon>
        <taxon>Flavobacteriia</taxon>
        <taxon>Flavobacteriales</taxon>
        <taxon>Flavobacteriaceae</taxon>
        <taxon>Tenacibaculum</taxon>
    </lineage>
</organism>
<dbReference type="Pfam" id="PF09299">
    <property type="entry name" value="Mu-transpos_C"/>
    <property type="match status" value="1"/>
</dbReference>
<dbReference type="Gene3D" id="3.30.420.10">
    <property type="entry name" value="Ribonuclease H-like superfamily/Ribonuclease H"/>
    <property type="match status" value="1"/>
</dbReference>
<proteinExistence type="predicted"/>
<dbReference type="AlphaFoldDB" id="A0A1Y2PFN0"/>
<dbReference type="SUPFAM" id="SSF53098">
    <property type="entry name" value="Ribonuclease H-like"/>
    <property type="match status" value="1"/>
</dbReference>
<comment type="caution">
    <text evidence="2">The sequence shown here is derived from an EMBL/GenBank/DDBJ whole genome shotgun (WGS) entry which is preliminary data.</text>
</comment>
<dbReference type="GO" id="GO:0003676">
    <property type="term" value="F:nucleic acid binding"/>
    <property type="evidence" value="ECO:0007669"/>
    <property type="project" value="InterPro"/>
</dbReference>
<accession>A0A1Y2PFN0</accession>
<evidence type="ECO:0000259" key="1">
    <source>
        <dbReference type="PROSITE" id="PS50994"/>
    </source>
</evidence>
<dbReference type="InterPro" id="IPR012337">
    <property type="entry name" value="RNaseH-like_sf"/>
</dbReference>
<dbReference type="PROSITE" id="PS50994">
    <property type="entry name" value="INTEGRASE"/>
    <property type="match status" value="1"/>
</dbReference>
<dbReference type="Proteomes" id="UP000194221">
    <property type="component" value="Unassembled WGS sequence"/>
</dbReference>
<dbReference type="InterPro" id="IPR001584">
    <property type="entry name" value="Integrase_cat-core"/>
</dbReference>
<evidence type="ECO:0000313" key="2">
    <source>
        <dbReference type="EMBL" id="OSY89306.1"/>
    </source>
</evidence>
<dbReference type="InParanoid" id="A0A1Y2PFN0"/>
<name>A0A1Y2PFN0_9FLAO</name>
<gene>
    <name evidence="2" type="ORF">WH52_01300</name>
</gene>